<gene>
    <name evidence="3" type="ORF">AS030_02880</name>
</gene>
<name>A0A0V8JC01_9BACL</name>
<keyword evidence="4" id="KW-1185">Reference proteome</keyword>
<evidence type="ECO:0000313" key="4">
    <source>
        <dbReference type="Proteomes" id="UP000054099"/>
    </source>
</evidence>
<evidence type="ECO:0000313" key="3">
    <source>
        <dbReference type="EMBL" id="KSU84509.1"/>
    </source>
</evidence>
<accession>A0A0V8JC01</accession>
<sequence>MALASRKEKIEKELESFKPVMDASEIKKELIKKIKELNDQKDTLSKQISDTSSLLDLEKSKVTIGNDIHALETKKSLLNSDMDKLSKEIMFMNDELDTQSFGFYTPKYGFENFEAFQATLKDIRQQQKQMVKEKVATLHRLDWAIGDDKKKGKEFILDTVKLILRAIIIRQ</sequence>
<dbReference type="InterPro" id="IPR025280">
    <property type="entry name" value="SNIPE"/>
</dbReference>
<dbReference type="AlphaFoldDB" id="A0A0V8JC01"/>
<organism evidence="3 4">
    <name type="scientific">Fictibacillus enclensis</name>
    <dbReference type="NCBI Taxonomy" id="1017270"/>
    <lineage>
        <taxon>Bacteria</taxon>
        <taxon>Bacillati</taxon>
        <taxon>Bacillota</taxon>
        <taxon>Bacilli</taxon>
        <taxon>Bacillales</taxon>
        <taxon>Fictibacillaceae</taxon>
        <taxon>Fictibacillus</taxon>
    </lineage>
</organism>
<feature type="coiled-coil region" evidence="1">
    <location>
        <begin position="20"/>
        <end position="95"/>
    </location>
</feature>
<reference evidence="3 4" key="1">
    <citation type="journal article" date="2014" name="Antonie Van Leeuwenhoek">
        <title>Fictibacillus enclensis sp. nov., isolated from marine sediment.</title>
        <authorList>
            <person name="Dastager S.G."/>
            <person name="Mawlankar R."/>
            <person name="Srinivasan K."/>
            <person name="Tang S.K."/>
            <person name="Lee J.C."/>
            <person name="Ramana V.V."/>
            <person name="Shouche Y.S."/>
        </authorList>
    </citation>
    <scope>NUCLEOTIDE SEQUENCE [LARGE SCALE GENOMIC DNA]</scope>
    <source>
        <strain evidence="3 4">NIO-1003</strain>
    </source>
</reference>
<dbReference type="EMBL" id="LNQN01000001">
    <property type="protein sequence ID" value="KSU84509.1"/>
    <property type="molecule type" value="Genomic_DNA"/>
</dbReference>
<evidence type="ECO:0000259" key="2">
    <source>
        <dbReference type="Pfam" id="PF13250"/>
    </source>
</evidence>
<evidence type="ECO:0000256" key="1">
    <source>
        <dbReference type="SAM" id="Coils"/>
    </source>
</evidence>
<dbReference type="Pfam" id="PF13250">
    <property type="entry name" value="SNIPE"/>
    <property type="match status" value="1"/>
</dbReference>
<dbReference type="Proteomes" id="UP000054099">
    <property type="component" value="Unassembled WGS sequence"/>
</dbReference>
<feature type="domain" description="SNIPE associated" evidence="2">
    <location>
        <begin position="114"/>
        <end position="166"/>
    </location>
</feature>
<keyword evidence="1" id="KW-0175">Coiled coil</keyword>
<proteinExistence type="predicted"/>
<comment type="caution">
    <text evidence="3">The sequence shown here is derived from an EMBL/GenBank/DDBJ whole genome shotgun (WGS) entry which is preliminary data.</text>
</comment>
<protein>
    <recommendedName>
        <fullName evidence="2">SNIPE associated domain-containing protein</fullName>
    </recommendedName>
</protein>